<dbReference type="SMART" id="SM00891">
    <property type="entry name" value="ERCC4"/>
    <property type="match status" value="1"/>
</dbReference>
<dbReference type="InterPro" id="IPR033309">
    <property type="entry name" value="Mus81"/>
</dbReference>
<name>A0A6C0HWB7_9ZZZZ</name>
<organism evidence="12">
    <name type="scientific">viral metagenome</name>
    <dbReference type="NCBI Taxonomy" id="1070528"/>
    <lineage>
        <taxon>unclassified sequences</taxon>
        <taxon>metagenomes</taxon>
        <taxon>organismal metagenomes</taxon>
    </lineage>
</organism>
<dbReference type="Gene3D" id="1.10.150.670">
    <property type="entry name" value="Crossover junction endonuclease EME1, DNA-binding domain"/>
    <property type="match status" value="1"/>
</dbReference>
<evidence type="ECO:0000256" key="9">
    <source>
        <dbReference type="ARBA" id="ARBA00023172"/>
    </source>
</evidence>
<proteinExistence type="inferred from homology"/>
<evidence type="ECO:0000256" key="4">
    <source>
        <dbReference type="ARBA" id="ARBA00022723"/>
    </source>
</evidence>
<comment type="similarity">
    <text evidence="2">Belongs to the XPF family.</text>
</comment>
<keyword evidence="9" id="KW-0233">DNA recombination</keyword>
<dbReference type="SUPFAM" id="SSF52980">
    <property type="entry name" value="Restriction endonuclease-like"/>
    <property type="match status" value="1"/>
</dbReference>
<keyword evidence="3" id="KW-0540">Nuclease</keyword>
<dbReference type="GO" id="GO:0000727">
    <property type="term" value="P:double-strand break repair via break-induced replication"/>
    <property type="evidence" value="ECO:0007669"/>
    <property type="project" value="TreeGrafter"/>
</dbReference>
<evidence type="ECO:0000256" key="5">
    <source>
        <dbReference type="ARBA" id="ARBA00022759"/>
    </source>
</evidence>
<keyword evidence="5" id="KW-0255">Endonuclease</keyword>
<dbReference type="GO" id="GO:0048257">
    <property type="term" value="F:3'-flap endonuclease activity"/>
    <property type="evidence" value="ECO:0007669"/>
    <property type="project" value="TreeGrafter"/>
</dbReference>
<dbReference type="Gene3D" id="3.40.50.10130">
    <property type="match status" value="1"/>
</dbReference>
<dbReference type="PANTHER" id="PTHR13451">
    <property type="entry name" value="CLASS II CROSSOVER JUNCTION ENDONUCLEASE MUS81"/>
    <property type="match status" value="1"/>
</dbReference>
<dbReference type="GO" id="GO:0006308">
    <property type="term" value="P:DNA catabolic process"/>
    <property type="evidence" value="ECO:0007669"/>
    <property type="project" value="InterPro"/>
</dbReference>
<keyword evidence="6" id="KW-0227">DNA damage</keyword>
<dbReference type="Pfam" id="PF02732">
    <property type="entry name" value="ERCC4"/>
    <property type="match status" value="1"/>
</dbReference>
<dbReference type="GO" id="GO:0003677">
    <property type="term" value="F:DNA binding"/>
    <property type="evidence" value="ECO:0007669"/>
    <property type="project" value="InterPro"/>
</dbReference>
<reference evidence="12" key="1">
    <citation type="journal article" date="2020" name="Nature">
        <title>Giant virus diversity and host interactions through global metagenomics.</title>
        <authorList>
            <person name="Schulz F."/>
            <person name="Roux S."/>
            <person name="Paez-Espino D."/>
            <person name="Jungbluth S."/>
            <person name="Walsh D.A."/>
            <person name="Denef V.J."/>
            <person name="McMahon K.D."/>
            <person name="Konstantinidis K.T."/>
            <person name="Eloe-Fadrosh E.A."/>
            <person name="Kyrpides N.C."/>
            <person name="Woyke T."/>
        </authorList>
    </citation>
    <scope>NUCLEOTIDE SEQUENCE</scope>
    <source>
        <strain evidence="12">GVMAG-M-3300023184-178</strain>
    </source>
</reference>
<evidence type="ECO:0000259" key="11">
    <source>
        <dbReference type="SMART" id="SM00891"/>
    </source>
</evidence>
<protein>
    <recommendedName>
        <fullName evidence="11">ERCC4 domain-containing protein</fullName>
    </recommendedName>
</protein>
<dbReference type="GO" id="GO:0031573">
    <property type="term" value="P:mitotic intra-S DNA damage checkpoint signaling"/>
    <property type="evidence" value="ECO:0007669"/>
    <property type="project" value="TreeGrafter"/>
</dbReference>
<evidence type="ECO:0000256" key="2">
    <source>
        <dbReference type="ARBA" id="ARBA00010015"/>
    </source>
</evidence>
<dbReference type="CDD" id="cd20074">
    <property type="entry name" value="XPF_nuclease_Mus81"/>
    <property type="match status" value="1"/>
</dbReference>
<evidence type="ECO:0000313" key="12">
    <source>
        <dbReference type="EMBL" id="QHT84792.1"/>
    </source>
</evidence>
<evidence type="ECO:0000256" key="3">
    <source>
        <dbReference type="ARBA" id="ARBA00022722"/>
    </source>
</evidence>
<dbReference type="InterPro" id="IPR006166">
    <property type="entry name" value="ERCC4_domain"/>
</dbReference>
<keyword evidence="7" id="KW-0378">Hydrolase</keyword>
<evidence type="ECO:0000256" key="8">
    <source>
        <dbReference type="ARBA" id="ARBA00022842"/>
    </source>
</evidence>
<evidence type="ECO:0000256" key="1">
    <source>
        <dbReference type="ARBA" id="ARBA00001946"/>
    </source>
</evidence>
<dbReference type="AlphaFoldDB" id="A0A6C0HWB7"/>
<dbReference type="InterPro" id="IPR047416">
    <property type="entry name" value="XPF_nuclease_Mus81"/>
</dbReference>
<evidence type="ECO:0000256" key="6">
    <source>
        <dbReference type="ARBA" id="ARBA00022763"/>
    </source>
</evidence>
<dbReference type="InterPro" id="IPR011335">
    <property type="entry name" value="Restrct_endonuc-II-like"/>
</dbReference>
<dbReference type="EMBL" id="MN740028">
    <property type="protein sequence ID" value="QHT84792.1"/>
    <property type="molecule type" value="Genomic_DNA"/>
</dbReference>
<dbReference type="GO" id="GO:0046872">
    <property type="term" value="F:metal ion binding"/>
    <property type="evidence" value="ECO:0007669"/>
    <property type="project" value="UniProtKB-KW"/>
</dbReference>
<evidence type="ECO:0000256" key="10">
    <source>
        <dbReference type="ARBA" id="ARBA00023204"/>
    </source>
</evidence>
<dbReference type="InterPro" id="IPR042530">
    <property type="entry name" value="EME1/EME2_C"/>
</dbReference>
<keyword evidence="4" id="KW-0479">Metal-binding</keyword>
<sequence length="281" mass="31645">MIIKVDSREHELITLCSNILNNSLTYSGITLKVESLPLGDVIITDASGLSEHVIIERKSLRDLAASIKDGRYDEQSYRLNGINHHNHNVIYLIEGDMNRSNMFKNRMDNTTLYSAMFSLNYYKGFSVLRSFSIDETASVICNMAYKIKKGDSENKKAYYSNTMVLPPPLPSVTADAQSNEKVIVEQQQESDKQDDYNSVVKKVKKENITPDNIGEILLSQIPGISSVSAQAILAKFKTLPNLIIQLKENDSCLKDISYVNSKNQTRKIGKNVVENIIKFLK</sequence>
<dbReference type="GO" id="GO:0048476">
    <property type="term" value="C:Holliday junction resolvase complex"/>
    <property type="evidence" value="ECO:0007669"/>
    <property type="project" value="TreeGrafter"/>
</dbReference>
<feature type="domain" description="ERCC4" evidence="11">
    <location>
        <begin position="2"/>
        <end position="97"/>
    </location>
</feature>
<keyword evidence="10" id="KW-0234">DNA repair</keyword>
<dbReference type="GO" id="GO:0005634">
    <property type="term" value="C:nucleus"/>
    <property type="evidence" value="ECO:0007669"/>
    <property type="project" value="TreeGrafter"/>
</dbReference>
<evidence type="ECO:0000256" key="7">
    <source>
        <dbReference type="ARBA" id="ARBA00022801"/>
    </source>
</evidence>
<dbReference type="GO" id="GO:0008821">
    <property type="term" value="F:crossover junction DNA endonuclease activity"/>
    <property type="evidence" value="ECO:0007669"/>
    <property type="project" value="InterPro"/>
</dbReference>
<dbReference type="GO" id="GO:0000712">
    <property type="term" value="P:resolution of meiotic recombination intermediates"/>
    <property type="evidence" value="ECO:0007669"/>
    <property type="project" value="TreeGrafter"/>
</dbReference>
<keyword evidence="8" id="KW-0460">Magnesium</keyword>
<accession>A0A6C0HWB7</accession>
<dbReference type="PANTHER" id="PTHR13451:SF0">
    <property type="entry name" value="CROSSOVER JUNCTION ENDONUCLEASE MUS81"/>
    <property type="match status" value="1"/>
</dbReference>
<comment type="cofactor">
    <cofactor evidence="1">
        <name>Mg(2+)</name>
        <dbReference type="ChEBI" id="CHEBI:18420"/>
    </cofactor>
</comment>